<protein>
    <submittedName>
        <fullName evidence="2">Uncharacterized protein</fullName>
    </submittedName>
</protein>
<keyword evidence="1" id="KW-0812">Transmembrane</keyword>
<gene>
    <name evidence="2" type="ORF">X777_16809</name>
</gene>
<evidence type="ECO:0000313" key="3">
    <source>
        <dbReference type="Proteomes" id="UP000053097"/>
    </source>
</evidence>
<organism evidence="2 3">
    <name type="scientific">Ooceraea biroi</name>
    <name type="common">Clonal raider ant</name>
    <name type="synonym">Cerapachys biroi</name>
    <dbReference type="NCBI Taxonomy" id="2015173"/>
    <lineage>
        <taxon>Eukaryota</taxon>
        <taxon>Metazoa</taxon>
        <taxon>Ecdysozoa</taxon>
        <taxon>Arthropoda</taxon>
        <taxon>Hexapoda</taxon>
        <taxon>Insecta</taxon>
        <taxon>Pterygota</taxon>
        <taxon>Neoptera</taxon>
        <taxon>Endopterygota</taxon>
        <taxon>Hymenoptera</taxon>
        <taxon>Apocrita</taxon>
        <taxon>Aculeata</taxon>
        <taxon>Formicoidea</taxon>
        <taxon>Formicidae</taxon>
        <taxon>Dorylinae</taxon>
        <taxon>Ooceraea</taxon>
    </lineage>
</organism>
<keyword evidence="3" id="KW-1185">Reference proteome</keyword>
<feature type="transmembrane region" description="Helical" evidence="1">
    <location>
        <begin position="40"/>
        <end position="58"/>
    </location>
</feature>
<evidence type="ECO:0000256" key="1">
    <source>
        <dbReference type="SAM" id="Phobius"/>
    </source>
</evidence>
<dbReference type="AlphaFoldDB" id="A0A026WWZ7"/>
<dbReference type="EMBL" id="KK107102">
    <property type="protein sequence ID" value="EZA59639.1"/>
    <property type="molecule type" value="Genomic_DNA"/>
</dbReference>
<name>A0A026WWZ7_OOCBI</name>
<evidence type="ECO:0000313" key="2">
    <source>
        <dbReference type="EMBL" id="EZA59639.1"/>
    </source>
</evidence>
<dbReference type="Proteomes" id="UP000053097">
    <property type="component" value="Unassembled WGS sequence"/>
</dbReference>
<keyword evidence="1" id="KW-1133">Transmembrane helix</keyword>
<accession>A0A026WWZ7</accession>
<reference evidence="2 3" key="1">
    <citation type="journal article" date="2014" name="Curr. Biol.">
        <title>The genome of the clonal raider ant Cerapachys biroi.</title>
        <authorList>
            <person name="Oxley P.R."/>
            <person name="Ji L."/>
            <person name="Fetter-Pruneda I."/>
            <person name="McKenzie S.K."/>
            <person name="Li C."/>
            <person name="Hu H."/>
            <person name="Zhang G."/>
            <person name="Kronauer D.J."/>
        </authorList>
    </citation>
    <scope>NUCLEOTIDE SEQUENCE [LARGE SCALE GENOMIC DNA]</scope>
</reference>
<sequence length="65" mass="7673">MKRTNYVRRVSVSPRRLPSLFGLCTQFCRILYEMVIILDWFFLLNLDVILGASIILIVRTKDLEI</sequence>
<proteinExistence type="predicted"/>
<keyword evidence="1" id="KW-0472">Membrane</keyword>